<gene>
    <name evidence="12" type="ORF">ASZ90_005772</name>
</gene>
<evidence type="ECO:0000259" key="11">
    <source>
        <dbReference type="Pfam" id="PF01467"/>
    </source>
</evidence>
<dbReference type="PRINTS" id="PR01020">
    <property type="entry name" value="LPSBIOSNTHSS"/>
</dbReference>
<keyword evidence="8" id="KW-0460">Magnesium</keyword>
<organism evidence="12">
    <name type="scientific">hydrocarbon metagenome</name>
    <dbReference type="NCBI Taxonomy" id="938273"/>
    <lineage>
        <taxon>unclassified sequences</taxon>
        <taxon>metagenomes</taxon>
        <taxon>ecological metagenomes</taxon>
    </lineage>
</organism>
<evidence type="ECO:0000313" key="12">
    <source>
        <dbReference type="EMBL" id="KUG24395.1"/>
    </source>
</evidence>
<dbReference type="InterPro" id="IPR014729">
    <property type="entry name" value="Rossmann-like_a/b/a_fold"/>
</dbReference>
<dbReference type="InterPro" id="IPR004821">
    <property type="entry name" value="Cyt_trans-like"/>
</dbReference>
<sequence>MTQEKNEKRIAIYPGSFDPITNGHVDLIKRGMNIFDEIIVLIAYNPNKSYLFSVEERMEMIREVFNGMKGVRVDSHSGLLVDYLKISGTSIIMRGMRALSDFEYEFQMALMNRRQTRSIETVFLMSGFKWFYTSSRLIKEVVSLGGSVRGLVPDNVNQKLIEKFNIKNGKE</sequence>
<dbReference type="GO" id="GO:0015937">
    <property type="term" value="P:coenzyme A biosynthetic process"/>
    <property type="evidence" value="ECO:0007669"/>
    <property type="project" value="UniProtKB-KW"/>
</dbReference>
<comment type="catalytic activity">
    <reaction evidence="10">
        <text>(R)-4'-phosphopantetheine + ATP + H(+) = 3'-dephospho-CoA + diphosphate</text>
        <dbReference type="Rhea" id="RHEA:19801"/>
        <dbReference type="ChEBI" id="CHEBI:15378"/>
        <dbReference type="ChEBI" id="CHEBI:30616"/>
        <dbReference type="ChEBI" id="CHEBI:33019"/>
        <dbReference type="ChEBI" id="CHEBI:57328"/>
        <dbReference type="ChEBI" id="CHEBI:61723"/>
        <dbReference type="EC" id="2.7.7.3"/>
    </reaction>
</comment>
<keyword evidence="4 12" id="KW-0808">Transferase</keyword>
<evidence type="ECO:0000256" key="1">
    <source>
        <dbReference type="ARBA" id="ARBA00012392"/>
    </source>
</evidence>
<dbReference type="NCBIfam" id="TIGR01510">
    <property type="entry name" value="coaD_prev_kdtB"/>
    <property type="match status" value="1"/>
</dbReference>
<accession>A0A0W8FU42</accession>
<reference evidence="12" key="1">
    <citation type="journal article" date="2015" name="Proc. Natl. Acad. Sci. U.S.A.">
        <title>Networks of energetic and metabolic interactions define dynamics in microbial communities.</title>
        <authorList>
            <person name="Embree M."/>
            <person name="Liu J.K."/>
            <person name="Al-Bassam M.M."/>
            <person name="Zengler K."/>
        </authorList>
    </citation>
    <scope>NUCLEOTIDE SEQUENCE</scope>
</reference>
<protein>
    <recommendedName>
        <fullName evidence="2">Phosphopantetheine adenylyltransferase</fullName>
        <ecNumber evidence="1">2.7.7.3</ecNumber>
    </recommendedName>
</protein>
<keyword evidence="6" id="KW-0547">Nucleotide-binding</keyword>
<dbReference type="NCBIfam" id="TIGR00125">
    <property type="entry name" value="cyt_tran_rel"/>
    <property type="match status" value="1"/>
</dbReference>
<dbReference type="AlphaFoldDB" id="A0A0W8FU42"/>
<dbReference type="SUPFAM" id="SSF52374">
    <property type="entry name" value="Nucleotidylyl transferase"/>
    <property type="match status" value="1"/>
</dbReference>
<feature type="domain" description="Cytidyltransferase-like" evidence="11">
    <location>
        <begin position="12"/>
        <end position="140"/>
    </location>
</feature>
<comment type="caution">
    <text evidence="12">The sequence shown here is derived from an EMBL/GenBank/DDBJ whole genome shotgun (WGS) entry which is preliminary data.</text>
</comment>
<evidence type="ECO:0000256" key="8">
    <source>
        <dbReference type="ARBA" id="ARBA00022842"/>
    </source>
</evidence>
<keyword evidence="9" id="KW-0173">Coenzyme A biosynthesis</keyword>
<evidence type="ECO:0000256" key="6">
    <source>
        <dbReference type="ARBA" id="ARBA00022741"/>
    </source>
</evidence>
<evidence type="ECO:0000256" key="10">
    <source>
        <dbReference type="ARBA" id="ARBA00029346"/>
    </source>
</evidence>
<keyword evidence="3" id="KW-0963">Cytoplasm</keyword>
<dbReference type="InterPro" id="IPR001980">
    <property type="entry name" value="PPAT"/>
</dbReference>
<evidence type="ECO:0000256" key="3">
    <source>
        <dbReference type="ARBA" id="ARBA00022490"/>
    </source>
</evidence>
<dbReference type="Gene3D" id="3.40.50.620">
    <property type="entry name" value="HUPs"/>
    <property type="match status" value="1"/>
</dbReference>
<evidence type="ECO:0000256" key="9">
    <source>
        <dbReference type="ARBA" id="ARBA00022993"/>
    </source>
</evidence>
<dbReference type="EMBL" id="LNQE01000849">
    <property type="protein sequence ID" value="KUG24395.1"/>
    <property type="molecule type" value="Genomic_DNA"/>
</dbReference>
<proteinExistence type="inferred from homology"/>
<name>A0A0W8FU42_9ZZZZ</name>
<evidence type="ECO:0000256" key="2">
    <source>
        <dbReference type="ARBA" id="ARBA00013868"/>
    </source>
</evidence>
<evidence type="ECO:0000256" key="7">
    <source>
        <dbReference type="ARBA" id="ARBA00022840"/>
    </source>
</evidence>
<evidence type="ECO:0000256" key="4">
    <source>
        <dbReference type="ARBA" id="ARBA00022679"/>
    </source>
</evidence>
<evidence type="ECO:0000256" key="5">
    <source>
        <dbReference type="ARBA" id="ARBA00022695"/>
    </source>
</evidence>
<dbReference type="GO" id="GO:0005524">
    <property type="term" value="F:ATP binding"/>
    <property type="evidence" value="ECO:0007669"/>
    <property type="project" value="UniProtKB-KW"/>
</dbReference>
<keyword evidence="7" id="KW-0067">ATP-binding</keyword>
<dbReference type="EC" id="2.7.7.3" evidence="1"/>
<dbReference type="GO" id="GO:0004595">
    <property type="term" value="F:pantetheine-phosphate adenylyltransferase activity"/>
    <property type="evidence" value="ECO:0007669"/>
    <property type="project" value="UniProtKB-EC"/>
</dbReference>
<dbReference type="CDD" id="cd02163">
    <property type="entry name" value="PPAT"/>
    <property type="match status" value="1"/>
</dbReference>
<dbReference type="PANTHER" id="PTHR21342">
    <property type="entry name" value="PHOSPHOPANTETHEINE ADENYLYLTRANSFERASE"/>
    <property type="match status" value="1"/>
</dbReference>
<dbReference type="Pfam" id="PF01467">
    <property type="entry name" value="CTP_transf_like"/>
    <property type="match status" value="1"/>
</dbReference>
<dbReference type="PANTHER" id="PTHR21342:SF1">
    <property type="entry name" value="PHOSPHOPANTETHEINE ADENYLYLTRANSFERASE"/>
    <property type="match status" value="1"/>
</dbReference>
<dbReference type="HAMAP" id="MF_00151">
    <property type="entry name" value="PPAT_bact"/>
    <property type="match status" value="1"/>
</dbReference>
<keyword evidence="5 12" id="KW-0548">Nucleotidyltransferase</keyword>